<dbReference type="Proteomes" id="UP000027982">
    <property type="component" value="Chromosome"/>
</dbReference>
<dbReference type="KEGG" id="fgi:OP10G_3037"/>
<proteinExistence type="predicted"/>
<protein>
    <recommendedName>
        <fullName evidence="5">KaiC-like domain-containing protein</fullName>
    </recommendedName>
</protein>
<accession>A0A068NUF1</accession>
<evidence type="ECO:0000256" key="2">
    <source>
        <dbReference type="ARBA" id="ARBA00022840"/>
    </source>
</evidence>
<evidence type="ECO:0008006" key="5">
    <source>
        <dbReference type="Google" id="ProtNLM"/>
    </source>
</evidence>
<evidence type="ECO:0000256" key="1">
    <source>
        <dbReference type="ARBA" id="ARBA00022741"/>
    </source>
</evidence>
<dbReference type="Gene3D" id="3.40.50.300">
    <property type="entry name" value="P-loop containing nucleotide triphosphate hydrolases"/>
    <property type="match status" value="1"/>
</dbReference>
<dbReference type="HOGENOM" id="CLU_253405_0_0_0"/>
<dbReference type="EMBL" id="CP007139">
    <property type="protein sequence ID" value="AIE86405.1"/>
    <property type="molecule type" value="Genomic_DNA"/>
</dbReference>
<dbReference type="PANTHER" id="PTHR43637">
    <property type="entry name" value="UPF0273 PROTEIN TM_0370"/>
    <property type="match status" value="1"/>
</dbReference>
<name>A0A068NUF1_FIMGI</name>
<organism evidence="3 4">
    <name type="scientific">Fimbriimonas ginsengisoli Gsoil 348</name>
    <dbReference type="NCBI Taxonomy" id="661478"/>
    <lineage>
        <taxon>Bacteria</taxon>
        <taxon>Bacillati</taxon>
        <taxon>Armatimonadota</taxon>
        <taxon>Fimbriimonadia</taxon>
        <taxon>Fimbriimonadales</taxon>
        <taxon>Fimbriimonadaceae</taxon>
        <taxon>Fimbriimonas</taxon>
    </lineage>
</organism>
<reference evidence="3 4" key="1">
    <citation type="journal article" date="2014" name="PLoS ONE">
        <title>The first complete genome sequence of the class fimbriimonadia in the phylum armatimonadetes.</title>
        <authorList>
            <person name="Hu Z.Y."/>
            <person name="Wang Y.Z."/>
            <person name="Im W.T."/>
            <person name="Wang S.Y."/>
            <person name="Zhao G.P."/>
            <person name="Zheng H.J."/>
            <person name="Quan Z.X."/>
        </authorList>
    </citation>
    <scope>NUCLEOTIDE SEQUENCE [LARGE SCALE GENOMIC DNA]</scope>
    <source>
        <strain evidence="3">Gsoil 348</strain>
    </source>
</reference>
<evidence type="ECO:0000313" key="3">
    <source>
        <dbReference type="EMBL" id="AIE86405.1"/>
    </source>
</evidence>
<keyword evidence="2" id="KW-0067">ATP-binding</keyword>
<dbReference type="OrthoDB" id="7870532at2"/>
<keyword evidence="4" id="KW-1185">Reference proteome</keyword>
<keyword evidence="1" id="KW-0547">Nucleotide-binding</keyword>
<sequence>MGVLKTYIYELDRLFHPVDEYGKVCYEKHGIQSPIVLTADLELKPKESVPERTLTISLAGAAGTGKSILALHFAAAFLVENPGAFVMYISTDLSHGVAKRQMESFGLGKPGELWEFFERPKNSINLRTVVDLPKVEWGALGDGTFLRSVISPESIIQSSLSTTTVNKTAEPDISSVHFVDFQEGASGDDWLYLEEFLSKLLPLMEKIFPQRKVLLVIDAIEGLDTPGSGELPISRHGRRQRLARLMETTTRNANIVFTLEATEPNLDVDEEFVSDVAIHLNRDQTEHGSRTTLEVKKARGMYVYSGVHELVIRGNRGTTTDEQVNEDDPDLPCNKVLLLPSLSVFEQRLELKSAKDSIAWPDNSVVLEPCNLKFGIPALDEMLSEEGGLGAGGIHLILGEEYTHTSKLITAFLSQGCYRVYELLMVGAKAKLRPDIDLLGREFRKAVIAYLPDVRRQLLSQLIPNSALPQDLFGTGLLFSSGRSVTARSYLNGLIENWNAIFQVQEGDRLDVINAKVDESGVKEVAEVSAMFCTQFLAHKGVRSSLKAPRPFIYRRMPSRPLSKEMVYFIILENMKAAIVQQIIGDYQIGMERTSGPSERPMNPSSFKKLNADIARFCQEFPRLRYPHAWRVRVAFEEISTLLSSIPQEDRETLTAAIVDLCRVTGVTALFTDKQQGGPLGDSAQSSTGVVHARTESAIYTWHVPYGSGSKVAIAKVPPVSREKQVVVRELRGFSESQRLEIDRCLELYLDVIPSHGAELEDLRRVPLTVLLGTEGELWGDRSFETQCADLLRSSLGDSFHLHRPDSSDVLHVESMPGQVLESFVNYSLHAAEPRTVVAMIDEYWSRNTREWFRKGQSRAKDRFLELDAAMVGRLRHQEFDNDVQPIPDEKDERHRRLIPFTWNFGLSLLRMRPWEFAAAKVEEGLANSKAPKDVKVKEVLELARGKFDVLPKVCSLRGTGESLAEVQANSEVAWHEFFAACQYVKRFYSAHDDLQVFEIDAPDSQSLVSFVLEVWMSTVVWFYTKIEHLPSQKRKFGPNDTLQLPNAFTKCLACLSKWDVTGAHRKLLASITNLEKDDFAESKSLFEVIDEGIRYLNVPPPNSMQDAGNVIADSEEADSAVYIFCLYLTLLTLSQVVDFHQWVLDPNTFIFKPRTSTGKAVAGRYWYATASFMLRRESSPGVPNFDPNDPMVPMALPGYFSARGDWHLAVLASSRSIYLGELAIHELSRSKAATIRLQTGVGLPMYNLVRSADRSPERQVRTALPSPFGGKMASFDYGYVKAIAPLRYRADRVSRKIVFPGHEGYFPIYRSEIKGYIQETSLFSKGLTRILVSLSEAHREGKSVDFYDVFEELADRLKGREDLRSIVYGVEATEEETNGESVREGLGRSDTWTIFNDYFSHFRAFLEPHKSRES</sequence>
<dbReference type="STRING" id="661478.OP10G_3037"/>
<evidence type="ECO:0000313" key="4">
    <source>
        <dbReference type="Proteomes" id="UP000027982"/>
    </source>
</evidence>
<dbReference type="RefSeq" id="WP_025229628.1">
    <property type="nucleotide sequence ID" value="NZ_CP007139.1"/>
</dbReference>
<gene>
    <name evidence="3" type="ORF">OP10G_3037</name>
</gene>
<dbReference type="SUPFAM" id="SSF52540">
    <property type="entry name" value="P-loop containing nucleoside triphosphate hydrolases"/>
    <property type="match status" value="1"/>
</dbReference>
<dbReference type="GO" id="GO:0005524">
    <property type="term" value="F:ATP binding"/>
    <property type="evidence" value="ECO:0007669"/>
    <property type="project" value="UniProtKB-KW"/>
</dbReference>
<dbReference type="InterPro" id="IPR027417">
    <property type="entry name" value="P-loop_NTPase"/>
</dbReference>